<keyword evidence="1" id="KW-0472">Membrane</keyword>
<dbReference type="InterPro" id="IPR046712">
    <property type="entry name" value="DUF6785"/>
</dbReference>
<feature type="transmembrane region" description="Helical" evidence="1">
    <location>
        <begin position="161"/>
        <end position="182"/>
    </location>
</feature>
<evidence type="ECO:0000313" key="5">
    <source>
        <dbReference type="Proteomes" id="UP001204798"/>
    </source>
</evidence>
<feature type="transmembrane region" description="Helical" evidence="1">
    <location>
        <begin position="232"/>
        <end position="253"/>
    </location>
</feature>
<feature type="transmembrane region" description="Helical" evidence="1">
    <location>
        <begin position="601"/>
        <end position="619"/>
    </location>
</feature>
<feature type="domain" description="DUF6785" evidence="3">
    <location>
        <begin position="17"/>
        <end position="496"/>
    </location>
</feature>
<organism evidence="4 5">
    <name type="scientific">Candidatus Fervidibacter sacchari</name>
    <dbReference type="NCBI Taxonomy" id="1448929"/>
    <lineage>
        <taxon>Bacteria</taxon>
        <taxon>Candidatus Fervidibacterota</taxon>
        <taxon>Candidatus Fervidibacter</taxon>
    </lineage>
</organism>
<feature type="transmembrane region" description="Helical" evidence="1">
    <location>
        <begin position="530"/>
        <end position="551"/>
    </location>
</feature>
<evidence type="ECO:0000256" key="1">
    <source>
        <dbReference type="SAM" id="Phobius"/>
    </source>
</evidence>
<evidence type="ECO:0000259" key="2">
    <source>
        <dbReference type="Pfam" id="PF20580"/>
    </source>
</evidence>
<reference evidence="4 5" key="1">
    <citation type="submission" date="2022-08" db="EMBL/GenBank/DDBJ databases">
        <title>Bacterial and archaeal communities from various locations to study Microbial Dark Matter (Phase II).</title>
        <authorList>
            <person name="Stepanauskas R."/>
        </authorList>
    </citation>
    <scope>NUCLEOTIDE SEQUENCE [LARGE SCALE GENOMIC DNA]</scope>
    <source>
        <strain evidence="4 5">PD1</strain>
    </source>
</reference>
<name>A0ABT2EIZ2_9BACT</name>
<keyword evidence="1" id="KW-0812">Transmembrane</keyword>
<proteinExistence type="predicted"/>
<feature type="transmembrane region" description="Helical" evidence="1">
    <location>
        <begin position="469"/>
        <end position="493"/>
    </location>
</feature>
<dbReference type="Pfam" id="PF20581">
    <property type="entry name" value="DUF6785"/>
    <property type="match status" value="1"/>
</dbReference>
<protein>
    <submittedName>
        <fullName evidence="4">Uncharacterized protein</fullName>
    </submittedName>
</protein>
<dbReference type="RefSeq" id="WP_259092704.1">
    <property type="nucleotide sequence ID" value="NZ_CP130454.1"/>
</dbReference>
<dbReference type="InterPro" id="IPR046711">
    <property type="entry name" value="DUF6784"/>
</dbReference>
<dbReference type="Pfam" id="PF20580">
    <property type="entry name" value="DUF6784"/>
    <property type="match status" value="1"/>
</dbReference>
<comment type="caution">
    <text evidence="4">The sequence shown here is derived from an EMBL/GenBank/DDBJ whole genome shotgun (WGS) entry which is preliminary data.</text>
</comment>
<feature type="transmembrane region" description="Helical" evidence="1">
    <location>
        <begin position="16"/>
        <end position="33"/>
    </location>
</feature>
<evidence type="ECO:0000313" key="4">
    <source>
        <dbReference type="EMBL" id="MCS3917915.1"/>
    </source>
</evidence>
<feature type="transmembrane region" description="Helical" evidence="1">
    <location>
        <begin position="53"/>
        <end position="70"/>
    </location>
</feature>
<dbReference type="Proteomes" id="UP001204798">
    <property type="component" value="Unassembled WGS sequence"/>
</dbReference>
<feature type="transmembrane region" description="Helical" evidence="1">
    <location>
        <begin position="571"/>
        <end position="589"/>
    </location>
</feature>
<sequence length="637" mass="71776">MEVALQTAVKPTSRRIWGAIFVGLIVVAFVAWLRADLDLWMQGSRIGFGQLPIAPVVLLVFLCWFVQPLLRRFGFSLSRLEVALLFCMLFSSTRFWSSSYSVLPLSLGVGAFYYASPINNYELLHRYIPKWLVPQDKLAIKAFYEGAPDGRVPWGEWLPILAFWTLSTLLLLICLFGLTWLFRKRWTDEEKLVFPIAQVPLAFLSEQEPVWPQKPFWLGFSLPMLIHGWNGLSIYFPVIPAVSLHAIPIGFMFTNPPWSILSDMTVDFYPSVIGTAYLTSTDVALGFWLFHLLRNLERVLLFGFGLPPGGVDYGGIDAITRGQEVGAFFALCGTLAWGIWQKRQMASLSASEKFGFFGFVLGLVGLSLFWSFMGADIWATFAYFFVFSVILLVLTRISCQGGCMFVAMDFHPHNISGYLFGQMSVGLKNLVVLMFPHMAYMMERDVVPLPYIMNAAKVASETGLSDRQFLMGTFLANITAAVVAPIASLRMLYRHGGLRLHYHYATRLARWAWDKYIGWFSSPAPPDIKATLGIFGGATFTLLLTTLYHTIPNFPLHPLGFTLADSLVVRKVWFSIFLGWLAKGLILRYGGHRVYWSWRPAFVGLVVGELMAAALWLAIDAFFQKQGHDVFPGFPPL</sequence>
<keyword evidence="1" id="KW-1133">Transmembrane helix</keyword>
<feature type="transmembrane region" description="Helical" evidence="1">
    <location>
        <begin position="418"/>
        <end position="440"/>
    </location>
</feature>
<evidence type="ECO:0000259" key="3">
    <source>
        <dbReference type="Pfam" id="PF20581"/>
    </source>
</evidence>
<feature type="transmembrane region" description="Helical" evidence="1">
    <location>
        <begin position="378"/>
        <end position="397"/>
    </location>
</feature>
<accession>A0ABT2EIZ2</accession>
<feature type="domain" description="DUF6784" evidence="2">
    <location>
        <begin position="534"/>
        <end position="631"/>
    </location>
</feature>
<feature type="transmembrane region" description="Helical" evidence="1">
    <location>
        <begin position="268"/>
        <end position="290"/>
    </location>
</feature>
<feature type="transmembrane region" description="Helical" evidence="1">
    <location>
        <begin position="354"/>
        <end position="372"/>
    </location>
</feature>
<dbReference type="EMBL" id="JANUCP010000001">
    <property type="protein sequence ID" value="MCS3917915.1"/>
    <property type="molecule type" value="Genomic_DNA"/>
</dbReference>
<keyword evidence="5" id="KW-1185">Reference proteome</keyword>
<gene>
    <name evidence="4" type="ORF">M2350_000312</name>
</gene>